<dbReference type="PANTHER" id="PTHR42921">
    <property type="entry name" value="ACETOACETYL-COA SYNTHETASE"/>
    <property type="match status" value="1"/>
</dbReference>
<evidence type="ECO:0000259" key="7">
    <source>
        <dbReference type="Pfam" id="PF16177"/>
    </source>
</evidence>
<dbReference type="EC" id="6.2.1.1" evidence="8"/>
<evidence type="ECO:0000259" key="5">
    <source>
        <dbReference type="Pfam" id="PF00501"/>
    </source>
</evidence>
<feature type="domain" description="AMP-binding enzyme C-terminal" evidence="6">
    <location>
        <begin position="506"/>
        <end position="582"/>
    </location>
</feature>
<dbReference type="PANTHER" id="PTHR42921:SF1">
    <property type="entry name" value="ACETOACETYL-COA SYNTHETASE"/>
    <property type="match status" value="1"/>
</dbReference>
<dbReference type="SUPFAM" id="SSF56801">
    <property type="entry name" value="Acetyl-CoA synthetase-like"/>
    <property type="match status" value="1"/>
</dbReference>
<dbReference type="GO" id="GO:0003987">
    <property type="term" value="F:acetate-CoA ligase activity"/>
    <property type="evidence" value="ECO:0007669"/>
    <property type="project" value="UniProtKB-EC"/>
</dbReference>
<evidence type="ECO:0000259" key="6">
    <source>
        <dbReference type="Pfam" id="PF13193"/>
    </source>
</evidence>
<dbReference type="GO" id="GO:0006629">
    <property type="term" value="P:lipid metabolic process"/>
    <property type="evidence" value="ECO:0007669"/>
    <property type="project" value="InterPro"/>
</dbReference>
<keyword evidence="9" id="KW-1185">Reference proteome</keyword>
<dbReference type="Gene3D" id="3.30.300.30">
    <property type="match status" value="1"/>
</dbReference>
<evidence type="ECO:0000256" key="3">
    <source>
        <dbReference type="ARBA" id="ARBA00022741"/>
    </source>
</evidence>
<keyword evidence="2 8" id="KW-0436">Ligase</keyword>
<keyword evidence="3" id="KW-0547">Nucleotide-binding</keyword>
<dbReference type="InterPro" id="IPR020845">
    <property type="entry name" value="AMP-binding_CS"/>
</dbReference>
<accession>A0A5S9QM81</accession>
<evidence type="ECO:0000256" key="4">
    <source>
        <dbReference type="ARBA" id="ARBA00022840"/>
    </source>
</evidence>
<evidence type="ECO:0000313" key="9">
    <source>
        <dbReference type="Proteomes" id="UP000430146"/>
    </source>
</evidence>
<dbReference type="EMBL" id="CACSIP010000017">
    <property type="protein sequence ID" value="CAA0120094.1"/>
    <property type="molecule type" value="Genomic_DNA"/>
</dbReference>
<feature type="domain" description="AMP-dependent synthetase/ligase" evidence="5">
    <location>
        <begin position="70"/>
        <end position="440"/>
    </location>
</feature>
<dbReference type="Pfam" id="PF00501">
    <property type="entry name" value="AMP-binding"/>
    <property type="match status" value="1"/>
</dbReference>
<comment type="similarity">
    <text evidence="1">Belongs to the ATP-dependent AMP-binding enzyme family.</text>
</comment>
<dbReference type="InterPro" id="IPR042099">
    <property type="entry name" value="ANL_N_sf"/>
</dbReference>
<proteinExistence type="inferred from homology"/>
<sequence length="626" mass="67848">MTYRQAWHWSVSEPSDFWAAVREYFDVIGDDLDGPALAVDTMPGAVWFPGARLNFAENVLRHASTPSIADRPAIITLTEANEETQISWRELEARVAAVAGAFRDLGIGPGDSVAAVLPNIPEAIVALLATAAVGALWTISSPELSERATLDRLSQVKPKLLIGAAAYRFGGRDIQCRTALDGLRSLLPSVQLAVLVGGDPTDVAGPGSSWIDFRSLTAHVVPTRYERVAFEHPLWVLFTSGTTGLPKGVVHGHGGITLEALKSGALNHDIGVDDICYVAANTSWMVWNVLLCNMACGASVVTYSGSPIYPGVDRQFEILARTRATKFATGAAYLTRVQQQMTTPPKDTWDLSALTQILSTGSPLPASTWEWVHENVKRRVQLGSSSGGTEICSSFIGLNPLDPVYLGELQGPALGAAVESWNPLGEPVVGEVGEMVIRRPMPSMPIRFLDDDGTRYRAAYFEQFPGVWTHGDWITETSRNGFIVHGRSDATLNRAGVRFGSSDIYNALDDVPEVLDALVVGVESATAGGYYMPLFVVLAPDQDLDDSLRERIRTTIRRHASPRHIPDEIIQVPAVPVTHTGKKAEVPVKRILQTPPGLTASVSRNSLADPDAVDWYIAFSRRRAID</sequence>
<dbReference type="InterPro" id="IPR005914">
    <property type="entry name" value="Acac_CoA_synth"/>
</dbReference>
<organism evidence="8 9">
    <name type="scientific">Mycolicibacterium vanbaalenii</name>
    <name type="common">Mycobacterium vanbaalenii</name>
    <dbReference type="NCBI Taxonomy" id="110539"/>
    <lineage>
        <taxon>Bacteria</taxon>
        <taxon>Bacillati</taxon>
        <taxon>Actinomycetota</taxon>
        <taxon>Actinomycetes</taxon>
        <taxon>Mycobacteriales</taxon>
        <taxon>Mycobacteriaceae</taxon>
        <taxon>Mycolicibacterium</taxon>
    </lineage>
</organism>
<dbReference type="Proteomes" id="UP000430146">
    <property type="component" value="Unassembled WGS sequence"/>
</dbReference>
<name>A0A5S9QM81_MYCVN</name>
<evidence type="ECO:0000256" key="1">
    <source>
        <dbReference type="ARBA" id="ARBA00006432"/>
    </source>
</evidence>
<dbReference type="AlphaFoldDB" id="A0A5S9QM81"/>
<feature type="domain" description="Acetyl-coenzyme A synthetase N-terminal" evidence="7">
    <location>
        <begin position="3"/>
        <end position="59"/>
    </location>
</feature>
<dbReference type="PROSITE" id="PS00455">
    <property type="entry name" value="AMP_BINDING"/>
    <property type="match status" value="1"/>
</dbReference>
<keyword evidence="4" id="KW-0067">ATP-binding</keyword>
<dbReference type="InterPro" id="IPR032387">
    <property type="entry name" value="ACAS_N"/>
</dbReference>
<protein>
    <submittedName>
        <fullName evidence="8">Acetyl-coenzyme A synthetase</fullName>
        <ecNumber evidence="8">6.2.1.1</ecNumber>
    </submittedName>
</protein>
<dbReference type="NCBIfam" id="TIGR01217">
    <property type="entry name" value="ac_ac_CoA_syn"/>
    <property type="match status" value="1"/>
</dbReference>
<evidence type="ECO:0000313" key="8">
    <source>
        <dbReference type="EMBL" id="CAA0120094.1"/>
    </source>
</evidence>
<dbReference type="InterPro" id="IPR000873">
    <property type="entry name" value="AMP-dep_synth/lig_dom"/>
</dbReference>
<dbReference type="Pfam" id="PF16177">
    <property type="entry name" value="ACAS_N"/>
    <property type="match status" value="1"/>
</dbReference>
<dbReference type="NCBIfam" id="NF002937">
    <property type="entry name" value="PRK03584.1"/>
    <property type="match status" value="1"/>
</dbReference>
<dbReference type="InterPro" id="IPR045851">
    <property type="entry name" value="AMP-bd_C_sf"/>
</dbReference>
<dbReference type="Gene3D" id="3.40.50.12780">
    <property type="entry name" value="N-terminal domain of ligase-like"/>
    <property type="match status" value="1"/>
</dbReference>
<gene>
    <name evidence="8" type="primary">acsA_4</name>
    <name evidence="8" type="ORF">AELLOGFF_04225</name>
</gene>
<dbReference type="GO" id="GO:0005524">
    <property type="term" value="F:ATP binding"/>
    <property type="evidence" value="ECO:0007669"/>
    <property type="project" value="UniProtKB-KW"/>
</dbReference>
<reference evidence="8 9" key="1">
    <citation type="submission" date="2019-11" db="EMBL/GenBank/DDBJ databases">
        <authorList>
            <person name="Holert J."/>
        </authorList>
    </citation>
    <scope>NUCLEOTIDE SEQUENCE [LARGE SCALE GENOMIC DNA]</scope>
    <source>
        <strain evidence="8">BC8_1</strain>
    </source>
</reference>
<dbReference type="GO" id="GO:0030729">
    <property type="term" value="F:acetoacetate-CoA ligase activity"/>
    <property type="evidence" value="ECO:0007669"/>
    <property type="project" value="InterPro"/>
</dbReference>
<dbReference type="InterPro" id="IPR025110">
    <property type="entry name" value="AMP-bd_C"/>
</dbReference>
<evidence type="ECO:0000256" key="2">
    <source>
        <dbReference type="ARBA" id="ARBA00022598"/>
    </source>
</evidence>
<dbReference type="Pfam" id="PF13193">
    <property type="entry name" value="AMP-binding_C"/>
    <property type="match status" value="1"/>
</dbReference>